<keyword evidence="2" id="KW-0479">Metal-binding</keyword>
<name>A0ABP0FMN0_CLALP</name>
<feature type="domain" description="C2H2-type" evidence="9">
    <location>
        <begin position="194"/>
        <end position="217"/>
    </location>
</feature>
<evidence type="ECO:0000256" key="1">
    <source>
        <dbReference type="ARBA" id="ARBA00004123"/>
    </source>
</evidence>
<feature type="region of interest" description="Disordered" evidence="8">
    <location>
        <begin position="637"/>
        <end position="666"/>
    </location>
</feature>
<sequence>MDESWNISDDLEAIHKEVSFEVWRLEKKIASIFGIETLMSLGNYIQSPSNFHKLVTNELKIIQEDLLIEMRKFSQRINGIINIARVEQGEVSEVIIDYDDEEIFNDKFALVSPKTKSVKLKQRKVKTRIGSMHQPIVLNRIAENDSAADNINNSDIGDGEELVHDVSPPSGKSSASEDEDPEEGSGRLKIIAQYKCMDCPKAFKIYSKYRKHYKKRHKIVGSVCPVCGRQFQSESFMLEHCYTHANVKPFECKECGKCFGRKTSYTVHLKSHSDKRPFECEVCGKTFRLKQSMKGHKDISGVYIKLSQAIFDMGSSVHQSIKNDINNELKRLEKSIVDVMALDSLDFMGKYISSPVTLRKFFIKEIRVMYCDLKQEITKFQRKVEEILQSHVGGTEHNDHMYCASPNIATRLNQLTRAISPHIDKEYSPQGEEEIADLTQASLEQDVVMRVSQLVGAEIDKKLTTTVDPVHANESEDSEITMDHIVKKNDQLDDDSTSSDISLSAIEVEDDMKQFLSSPVVSKKKKNERRPPSRQSVSCPVCGKTLKSKYTLVEHNRIHTGEKPHKCETCGKGFASNSNLEKHRIVHTGQRPFMCEICGRAFNYRHALIGHRLVHTQERNFICSVCGKAFLRPNNLKKHTQTHYKKPKLKKRKQTKKVDPDDDDEK</sequence>
<feature type="region of interest" description="Disordered" evidence="8">
    <location>
        <begin position="517"/>
        <end position="538"/>
    </location>
</feature>
<keyword evidence="3" id="KW-0677">Repeat</keyword>
<dbReference type="Gene3D" id="3.30.160.60">
    <property type="entry name" value="Classic Zinc Finger"/>
    <property type="match status" value="7"/>
</dbReference>
<dbReference type="SMART" id="SM00355">
    <property type="entry name" value="ZnF_C2H2"/>
    <property type="match status" value="8"/>
</dbReference>
<protein>
    <recommendedName>
        <fullName evidence="9">C2H2-type domain-containing protein</fullName>
    </recommendedName>
</protein>
<dbReference type="PROSITE" id="PS50157">
    <property type="entry name" value="ZINC_FINGER_C2H2_2"/>
    <property type="match status" value="8"/>
</dbReference>
<evidence type="ECO:0000256" key="4">
    <source>
        <dbReference type="ARBA" id="ARBA00022771"/>
    </source>
</evidence>
<dbReference type="Pfam" id="PF13912">
    <property type="entry name" value="zf-C2H2_6"/>
    <property type="match status" value="1"/>
</dbReference>
<dbReference type="Pfam" id="PF00096">
    <property type="entry name" value="zf-C2H2"/>
    <property type="match status" value="5"/>
</dbReference>
<evidence type="ECO:0000256" key="8">
    <source>
        <dbReference type="SAM" id="MobiDB-lite"/>
    </source>
</evidence>
<evidence type="ECO:0000256" key="3">
    <source>
        <dbReference type="ARBA" id="ARBA00022737"/>
    </source>
</evidence>
<feature type="domain" description="C2H2-type" evidence="9">
    <location>
        <begin position="278"/>
        <end position="299"/>
    </location>
</feature>
<comment type="subcellular location">
    <subcellularLocation>
        <location evidence="1">Nucleus</location>
    </subcellularLocation>
</comment>
<dbReference type="PANTHER" id="PTHR24376">
    <property type="entry name" value="ZINC FINGER PROTEIN"/>
    <property type="match status" value="1"/>
</dbReference>
<comment type="caution">
    <text evidence="10">The sequence shown here is derived from an EMBL/GenBank/DDBJ whole genome shotgun (WGS) entry which is preliminary data.</text>
</comment>
<feature type="domain" description="C2H2-type" evidence="9">
    <location>
        <begin position="250"/>
        <end position="277"/>
    </location>
</feature>
<keyword evidence="4 7" id="KW-0863">Zinc-finger</keyword>
<feature type="domain" description="C2H2-type" evidence="9">
    <location>
        <begin position="537"/>
        <end position="564"/>
    </location>
</feature>
<dbReference type="Proteomes" id="UP001642483">
    <property type="component" value="Unassembled WGS sequence"/>
</dbReference>
<proteinExistence type="predicted"/>
<feature type="compositionally biased region" description="Basic residues" evidence="8">
    <location>
        <begin position="637"/>
        <end position="655"/>
    </location>
</feature>
<reference evidence="10 11" key="1">
    <citation type="submission" date="2024-02" db="EMBL/GenBank/DDBJ databases">
        <authorList>
            <person name="Daric V."/>
            <person name="Darras S."/>
        </authorList>
    </citation>
    <scope>NUCLEOTIDE SEQUENCE [LARGE SCALE GENOMIC DNA]</scope>
</reference>
<evidence type="ECO:0000313" key="11">
    <source>
        <dbReference type="Proteomes" id="UP001642483"/>
    </source>
</evidence>
<feature type="region of interest" description="Disordered" evidence="8">
    <location>
        <begin position="149"/>
        <end position="184"/>
    </location>
</feature>
<keyword evidence="6" id="KW-0539">Nucleus</keyword>
<evidence type="ECO:0000256" key="7">
    <source>
        <dbReference type="PROSITE-ProRule" id="PRU00042"/>
    </source>
</evidence>
<organism evidence="10 11">
    <name type="scientific">Clavelina lepadiformis</name>
    <name type="common">Light-bulb sea squirt</name>
    <name type="synonym">Ascidia lepadiformis</name>
    <dbReference type="NCBI Taxonomy" id="159417"/>
    <lineage>
        <taxon>Eukaryota</taxon>
        <taxon>Metazoa</taxon>
        <taxon>Chordata</taxon>
        <taxon>Tunicata</taxon>
        <taxon>Ascidiacea</taxon>
        <taxon>Aplousobranchia</taxon>
        <taxon>Clavelinidae</taxon>
        <taxon>Clavelina</taxon>
    </lineage>
</organism>
<dbReference type="EMBL" id="CAWYQH010000068">
    <property type="protein sequence ID" value="CAK8679687.1"/>
    <property type="molecule type" value="Genomic_DNA"/>
</dbReference>
<dbReference type="InterPro" id="IPR036236">
    <property type="entry name" value="Znf_C2H2_sf"/>
</dbReference>
<evidence type="ECO:0000256" key="6">
    <source>
        <dbReference type="ARBA" id="ARBA00023242"/>
    </source>
</evidence>
<keyword evidence="11" id="KW-1185">Reference proteome</keyword>
<dbReference type="InterPro" id="IPR013087">
    <property type="entry name" value="Znf_C2H2_type"/>
</dbReference>
<evidence type="ECO:0000256" key="2">
    <source>
        <dbReference type="ARBA" id="ARBA00022723"/>
    </source>
</evidence>
<keyword evidence="5" id="KW-0862">Zinc</keyword>
<feature type="domain" description="C2H2-type" evidence="9">
    <location>
        <begin position="222"/>
        <end position="249"/>
    </location>
</feature>
<dbReference type="PROSITE" id="PS00028">
    <property type="entry name" value="ZINC_FINGER_C2H2_1"/>
    <property type="match status" value="7"/>
</dbReference>
<dbReference type="SUPFAM" id="SSF57667">
    <property type="entry name" value="beta-beta-alpha zinc fingers"/>
    <property type="match status" value="4"/>
</dbReference>
<feature type="domain" description="C2H2-type" evidence="9">
    <location>
        <begin position="565"/>
        <end position="592"/>
    </location>
</feature>
<feature type="domain" description="C2H2-type" evidence="9">
    <location>
        <begin position="593"/>
        <end position="620"/>
    </location>
</feature>
<evidence type="ECO:0000256" key="5">
    <source>
        <dbReference type="ARBA" id="ARBA00022833"/>
    </source>
</evidence>
<accession>A0ABP0FMN0</accession>
<dbReference type="PANTHER" id="PTHR24376:SF235">
    <property type="entry name" value="C2H2-TYPE DOMAIN-CONTAINING PROTEIN"/>
    <property type="match status" value="1"/>
</dbReference>
<evidence type="ECO:0000259" key="9">
    <source>
        <dbReference type="PROSITE" id="PS50157"/>
    </source>
</evidence>
<gene>
    <name evidence="10" type="ORF">CVLEPA_LOCUS9941</name>
</gene>
<evidence type="ECO:0000313" key="10">
    <source>
        <dbReference type="EMBL" id="CAK8679687.1"/>
    </source>
</evidence>
<feature type="domain" description="C2H2-type" evidence="9">
    <location>
        <begin position="621"/>
        <end position="648"/>
    </location>
</feature>